<name>A0A7W5AU36_9BACL</name>
<dbReference type="AlphaFoldDB" id="A0A7W5AU36"/>
<feature type="transmembrane region" description="Helical" evidence="5">
    <location>
        <begin position="34"/>
        <end position="55"/>
    </location>
</feature>
<dbReference type="Pfam" id="PF04893">
    <property type="entry name" value="Yip1"/>
    <property type="match status" value="1"/>
</dbReference>
<evidence type="ECO:0000256" key="3">
    <source>
        <dbReference type="ARBA" id="ARBA00022989"/>
    </source>
</evidence>
<feature type="transmembrane region" description="Helical" evidence="5">
    <location>
        <begin position="163"/>
        <end position="187"/>
    </location>
</feature>
<evidence type="ECO:0000256" key="1">
    <source>
        <dbReference type="ARBA" id="ARBA00004141"/>
    </source>
</evidence>
<dbReference type="RefSeq" id="WP_183597203.1">
    <property type="nucleotide sequence ID" value="NZ_JACHXK010000001.1"/>
</dbReference>
<evidence type="ECO:0000313" key="7">
    <source>
        <dbReference type="EMBL" id="MBB3108799.1"/>
    </source>
</evidence>
<evidence type="ECO:0000256" key="2">
    <source>
        <dbReference type="ARBA" id="ARBA00022692"/>
    </source>
</evidence>
<proteinExistence type="predicted"/>
<evidence type="ECO:0000256" key="4">
    <source>
        <dbReference type="ARBA" id="ARBA00023136"/>
    </source>
</evidence>
<gene>
    <name evidence="7" type="ORF">FHS18_000827</name>
</gene>
<reference evidence="7 8" key="1">
    <citation type="submission" date="2020-08" db="EMBL/GenBank/DDBJ databases">
        <title>Genomic Encyclopedia of Type Strains, Phase III (KMG-III): the genomes of soil and plant-associated and newly described type strains.</title>
        <authorList>
            <person name="Whitman W."/>
        </authorList>
    </citation>
    <scope>NUCLEOTIDE SEQUENCE [LARGE SCALE GENOMIC DNA]</scope>
    <source>
        <strain evidence="7 8">CECT 5862</strain>
    </source>
</reference>
<feature type="transmembrane region" description="Helical" evidence="5">
    <location>
        <begin position="70"/>
        <end position="90"/>
    </location>
</feature>
<keyword evidence="4 5" id="KW-0472">Membrane</keyword>
<protein>
    <recommendedName>
        <fullName evidence="6">Yip1 domain-containing protein</fullName>
    </recommendedName>
</protein>
<evidence type="ECO:0000313" key="8">
    <source>
        <dbReference type="Proteomes" id="UP000570361"/>
    </source>
</evidence>
<feature type="transmembrane region" description="Helical" evidence="5">
    <location>
        <begin position="131"/>
        <end position="151"/>
    </location>
</feature>
<evidence type="ECO:0000256" key="5">
    <source>
        <dbReference type="SAM" id="Phobius"/>
    </source>
</evidence>
<accession>A0A7W5AU36</accession>
<dbReference type="GO" id="GO:0016020">
    <property type="term" value="C:membrane"/>
    <property type="evidence" value="ECO:0007669"/>
    <property type="project" value="UniProtKB-SubCell"/>
</dbReference>
<keyword evidence="8" id="KW-1185">Reference proteome</keyword>
<sequence>MIETFRLMRQVLAHPFSFYSDIQEPRRIRWIDGLIVIALVYLARMVSILLTGYAYETREPYEISYMHEMVWLIVPWLTWCIANWGVSAILDGEGKFKEVFVGSAYALVPYAVLIIPVTLLTNILALDESSIYTLLLNLTIGWSVWLMLVKIKIVHDFEPLKVVWITLLTLAGIAIIWFIGILMFGLINQLINFVLEIVQEVNFRR</sequence>
<feature type="domain" description="Yip1" evidence="6">
    <location>
        <begin position="10"/>
        <end position="178"/>
    </location>
</feature>
<organism evidence="7 8">
    <name type="scientific">Paenibacillus phyllosphaerae</name>
    <dbReference type="NCBI Taxonomy" id="274593"/>
    <lineage>
        <taxon>Bacteria</taxon>
        <taxon>Bacillati</taxon>
        <taxon>Bacillota</taxon>
        <taxon>Bacilli</taxon>
        <taxon>Bacillales</taxon>
        <taxon>Paenibacillaceae</taxon>
        <taxon>Paenibacillus</taxon>
    </lineage>
</organism>
<evidence type="ECO:0000259" key="6">
    <source>
        <dbReference type="Pfam" id="PF04893"/>
    </source>
</evidence>
<keyword evidence="3 5" id="KW-1133">Transmembrane helix</keyword>
<comment type="caution">
    <text evidence="7">The sequence shown here is derived from an EMBL/GenBank/DDBJ whole genome shotgun (WGS) entry which is preliminary data.</text>
</comment>
<dbReference type="EMBL" id="JACHXK010000001">
    <property type="protein sequence ID" value="MBB3108799.1"/>
    <property type="molecule type" value="Genomic_DNA"/>
</dbReference>
<comment type="subcellular location">
    <subcellularLocation>
        <location evidence="1">Membrane</location>
        <topology evidence="1">Multi-pass membrane protein</topology>
    </subcellularLocation>
</comment>
<dbReference type="Proteomes" id="UP000570361">
    <property type="component" value="Unassembled WGS sequence"/>
</dbReference>
<dbReference type="InterPro" id="IPR006977">
    <property type="entry name" value="Yip1_dom"/>
</dbReference>
<keyword evidence="2 5" id="KW-0812">Transmembrane</keyword>
<feature type="transmembrane region" description="Helical" evidence="5">
    <location>
        <begin position="102"/>
        <end position="125"/>
    </location>
</feature>